<evidence type="ECO:0000313" key="3">
    <source>
        <dbReference type="EMBL" id="GAA5145881.1"/>
    </source>
</evidence>
<dbReference type="PANTHER" id="PTHR34978:SF3">
    <property type="entry name" value="SLR0241 PROTEIN"/>
    <property type="match status" value="1"/>
</dbReference>
<evidence type="ECO:0000256" key="1">
    <source>
        <dbReference type="SAM" id="Phobius"/>
    </source>
</evidence>
<dbReference type="CDD" id="cd07341">
    <property type="entry name" value="M56_BlaR1_MecR1_like"/>
    <property type="match status" value="1"/>
</dbReference>
<accession>A0ABP9PM22</accession>
<name>A0ABP9PM22_9BACT</name>
<sequence>MNLSAQLFEWVLATSLRASLLTGAVLLIQAALHRYLTPRWRYALWLPVLATLLMPSLLESRWSAETLLSSTAEESVIPPAAQPLPIVMEMDALAVTIPPVAAKPFDWQFALTTTWAVGCGALLICGTVSLWLTLRRYRCSAIPAPADLLHEIEQLAAEMHLNRLPRVLVSPRVSSPATTGVWRPTLMLPSRLGDQFTPAEIRLILKHELMHLKRGDLPMNLLLCGLMAVHWFNPLLWLAFFKARTDREAACDAQVLTHGSKECRLHYGHALLKMESAFGPHGLSLGFVGIFQRGAALRTRIQAIARFQRSHPLMRMLVVSAMAVLTFLGSTRAQTPQGTTDKEDLNFALGQSRFRSGDALHITSVERSADSLTVTGEYELTSQDGATLGLYITSLESPPKGILNGPNQQVVVKKGRGQFSLTLPQPYPGLPHLTFYKLAPPSNHNAFGAIYFGTKAEAEASHKLNLNYLAHDAPDPTVTNKYLLEKLDRIVLPHIQFRGATLEEVVEFLNVKAKEYDTAEPDETRKGVPFIVVHSPGTENILSLELKKVSLGEAVRYVSELAEMKFKVEPHAVIFIPATGSTPLIKATPAPAQIQKGRAGELGRKIILPQVQFKEATLEEAAEFIRNKVQTACDRMEESPLNIIIKPGAPAGIKISLSLKEVPLVEALRYLAELSNHTLQWDDHSFILEPR</sequence>
<protein>
    <recommendedName>
        <fullName evidence="2">Peptidase M56 domain-containing protein</fullName>
    </recommendedName>
</protein>
<gene>
    <name evidence="3" type="ORF">GCM10023213_38140</name>
</gene>
<comment type="caution">
    <text evidence="3">The sequence shown here is derived from an EMBL/GenBank/DDBJ whole genome shotgun (WGS) entry which is preliminary data.</text>
</comment>
<evidence type="ECO:0000259" key="2">
    <source>
        <dbReference type="Pfam" id="PF05569"/>
    </source>
</evidence>
<dbReference type="PANTHER" id="PTHR34978">
    <property type="entry name" value="POSSIBLE SENSOR-TRANSDUCER PROTEIN BLAR"/>
    <property type="match status" value="1"/>
</dbReference>
<proteinExistence type="predicted"/>
<keyword evidence="1" id="KW-0472">Membrane</keyword>
<organism evidence="3 4">
    <name type="scientific">Prosthecobacter algae</name>
    <dbReference type="NCBI Taxonomy" id="1144682"/>
    <lineage>
        <taxon>Bacteria</taxon>
        <taxon>Pseudomonadati</taxon>
        <taxon>Verrucomicrobiota</taxon>
        <taxon>Verrucomicrobiia</taxon>
        <taxon>Verrucomicrobiales</taxon>
        <taxon>Verrucomicrobiaceae</taxon>
        <taxon>Prosthecobacter</taxon>
    </lineage>
</organism>
<feature type="transmembrane region" description="Helical" evidence="1">
    <location>
        <begin position="40"/>
        <end position="58"/>
    </location>
</feature>
<keyword evidence="1" id="KW-0812">Transmembrane</keyword>
<feature type="transmembrane region" description="Helical" evidence="1">
    <location>
        <begin position="115"/>
        <end position="134"/>
    </location>
</feature>
<dbReference type="RefSeq" id="WP_345737993.1">
    <property type="nucleotide sequence ID" value="NZ_BAABIA010000008.1"/>
</dbReference>
<keyword evidence="4" id="KW-1185">Reference proteome</keyword>
<evidence type="ECO:0000313" key="4">
    <source>
        <dbReference type="Proteomes" id="UP001499852"/>
    </source>
</evidence>
<dbReference type="Gene3D" id="3.30.2010.10">
    <property type="entry name" value="Metalloproteases ('zincins'), catalytic domain"/>
    <property type="match status" value="1"/>
</dbReference>
<keyword evidence="1" id="KW-1133">Transmembrane helix</keyword>
<reference evidence="4" key="1">
    <citation type="journal article" date="2019" name="Int. J. Syst. Evol. Microbiol.">
        <title>The Global Catalogue of Microorganisms (GCM) 10K type strain sequencing project: providing services to taxonomists for standard genome sequencing and annotation.</title>
        <authorList>
            <consortium name="The Broad Institute Genomics Platform"/>
            <consortium name="The Broad Institute Genome Sequencing Center for Infectious Disease"/>
            <person name="Wu L."/>
            <person name="Ma J."/>
        </authorList>
    </citation>
    <scope>NUCLEOTIDE SEQUENCE [LARGE SCALE GENOMIC DNA]</scope>
    <source>
        <strain evidence="4">JCM 18053</strain>
    </source>
</reference>
<feature type="domain" description="Peptidase M56" evidence="2">
    <location>
        <begin position="11"/>
        <end position="304"/>
    </location>
</feature>
<feature type="transmembrane region" description="Helical" evidence="1">
    <location>
        <begin position="220"/>
        <end position="240"/>
    </location>
</feature>
<dbReference type="Proteomes" id="UP001499852">
    <property type="component" value="Unassembled WGS sequence"/>
</dbReference>
<dbReference type="InterPro" id="IPR052173">
    <property type="entry name" value="Beta-lactam_resp_regulator"/>
</dbReference>
<feature type="transmembrane region" description="Helical" evidence="1">
    <location>
        <begin position="6"/>
        <end position="28"/>
    </location>
</feature>
<dbReference type="EMBL" id="BAABIA010000008">
    <property type="protein sequence ID" value="GAA5145881.1"/>
    <property type="molecule type" value="Genomic_DNA"/>
</dbReference>
<dbReference type="InterPro" id="IPR008756">
    <property type="entry name" value="Peptidase_M56"/>
</dbReference>
<dbReference type="Pfam" id="PF05569">
    <property type="entry name" value="Peptidase_M56"/>
    <property type="match status" value="1"/>
</dbReference>